<comment type="caution">
    <text evidence="1">The sequence shown here is derived from an EMBL/GenBank/DDBJ whole genome shotgun (WGS) entry which is preliminary data.</text>
</comment>
<accession>A0A9J5ZGB8</accession>
<evidence type="ECO:0000313" key="1">
    <source>
        <dbReference type="EMBL" id="KAG5611469.1"/>
    </source>
</evidence>
<name>A0A9J5ZGB8_SOLCO</name>
<gene>
    <name evidence="1" type="ORF">H5410_022750</name>
</gene>
<proteinExistence type="predicted"/>
<reference evidence="1 2" key="1">
    <citation type="submission" date="2020-09" db="EMBL/GenBank/DDBJ databases">
        <title>De no assembly of potato wild relative species, Solanum commersonii.</title>
        <authorList>
            <person name="Cho K."/>
        </authorList>
    </citation>
    <scope>NUCLEOTIDE SEQUENCE [LARGE SCALE GENOMIC DNA]</scope>
    <source>
        <strain evidence="1">LZ3.2</strain>
        <tissue evidence="1">Leaf</tissue>
    </source>
</reference>
<dbReference type="EMBL" id="JACXVP010000004">
    <property type="protein sequence ID" value="KAG5611469.1"/>
    <property type="molecule type" value="Genomic_DNA"/>
</dbReference>
<keyword evidence="2" id="KW-1185">Reference proteome</keyword>
<evidence type="ECO:0000313" key="2">
    <source>
        <dbReference type="Proteomes" id="UP000824120"/>
    </source>
</evidence>
<dbReference type="Proteomes" id="UP000824120">
    <property type="component" value="Chromosome 4"/>
</dbReference>
<organism evidence="1 2">
    <name type="scientific">Solanum commersonii</name>
    <name type="common">Commerson's wild potato</name>
    <name type="synonym">Commerson's nightshade</name>
    <dbReference type="NCBI Taxonomy" id="4109"/>
    <lineage>
        <taxon>Eukaryota</taxon>
        <taxon>Viridiplantae</taxon>
        <taxon>Streptophyta</taxon>
        <taxon>Embryophyta</taxon>
        <taxon>Tracheophyta</taxon>
        <taxon>Spermatophyta</taxon>
        <taxon>Magnoliopsida</taxon>
        <taxon>eudicotyledons</taxon>
        <taxon>Gunneridae</taxon>
        <taxon>Pentapetalae</taxon>
        <taxon>asterids</taxon>
        <taxon>lamiids</taxon>
        <taxon>Solanales</taxon>
        <taxon>Solanaceae</taxon>
        <taxon>Solanoideae</taxon>
        <taxon>Solaneae</taxon>
        <taxon>Solanum</taxon>
    </lineage>
</organism>
<protein>
    <submittedName>
        <fullName evidence="1">Uncharacterized protein</fullName>
    </submittedName>
</protein>
<dbReference type="AlphaFoldDB" id="A0A9J5ZGB8"/>
<sequence>MRTPLEGLFSYTRTPTLTVKGLKKDAIRSVNTTLKEVNSIKTGANSAHNELAVLMHNSHSTFFKTIEHSLNTFYRNMLTTLKYFLGDC</sequence>